<dbReference type="Proteomes" id="UP000694424">
    <property type="component" value="Unplaced"/>
</dbReference>
<dbReference type="SUPFAM" id="SSF54001">
    <property type="entry name" value="Cysteine proteinases"/>
    <property type="match status" value="1"/>
</dbReference>
<reference evidence="1" key="1">
    <citation type="submission" date="2025-08" db="UniProtKB">
        <authorList>
            <consortium name="Ensembl"/>
        </authorList>
    </citation>
    <scope>IDENTIFICATION</scope>
</reference>
<name>A0A8B9NXJ4_APTOW</name>
<protein>
    <submittedName>
        <fullName evidence="1">Uncharacterized protein</fullName>
    </submittedName>
</protein>
<dbReference type="Ensembl" id="ENSAOWT00000001283.1">
    <property type="protein sequence ID" value="ENSAOWP00000001133.1"/>
    <property type="gene ID" value="ENSAOWG00000000816.1"/>
</dbReference>
<dbReference type="AlphaFoldDB" id="A0A8B9NXJ4"/>
<proteinExistence type="predicted"/>
<evidence type="ECO:0000313" key="2">
    <source>
        <dbReference type="Proteomes" id="UP000694424"/>
    </source>
</evidence>
<reference evidence="1" key="2">
    <citation type="submission" date="2025-09" db="UniProtKB">
        <authorList>
            <consortium name="Ensembl"/>
        </authorList>
    </citation>
    <scope>IDENTIFICATION</scope>
</reference>
<accession>A0A8B9NXJ4</accession>
<organism evidence="1 2">
    <name type="scientific">Apteryx owenii</name>
    <name type="common">Little spotted kiwi</name>
    <dbReference type="NCBI Taxonomy" id="8824"/>
    <lineage>
        <taxon>Eukaryota</taxon>
        <taxon>Metazoa</taxon>
        <taxon>Chordata</taxon>
        <taxon>Craniata</taxon>
        <taxon>Vertebrata</taxon>
        <taxon>Euteleostomi</taxon>
        <taxon>Archelosauria</taxon>
        <taxon>Archosauria</taxon>
        <taxon>Dinosauria</taxon>
        <taxon>Saurischia</taxon>
        <taxon>Theropoda</taxon>
        <taxon>Coelurosauria</taxon>
        <taxon>Aves</taxon>
        <taxon>Palaeognathae</taxon>
        <taxon>Apterygiformes</taxon>
        <taxon>Apterygidae</taxon>
        <taxon>Apteryx</taxon>
    </lineage>
</organism>
<dbReference type="InterPro" id="IPR038765">
    <property type="entry name" value="Papain-like_cys_pep_sf"/>
</dbReference>
<sequence length="156" mass="16830">ASALVSWVISSRLLVAAGAASTAAFFLCEGLLGQHFEVVPNGVAKPQPGDLFLFPLASAGPGWWGAHAGVYCGDGEIIHLEGDVYGTWLWRILFYPSWETCMLNYLPEVPVHQCTQHGEQTGRIRDLCAELGGCPGDKGCRDGRVTECLLCLSLYC</sequence>
<evidence type="ECO:0000313" key="1">
    <source>
        <dbReference type="Ensembl" id="ENSAOWP00000001133.1"/>
    </source>
</evidence>
<keyword evidence="2" id="KW-1185">Reference proteome</keyword>